<dbReference type="HOGENOM" id="CLU_639532_0_0_1"/>
<feature type="region of interest" description="Disordered" evidence="2">
    <location>
        <begin position="128"/>
        <end position="183"/>
    </location>
</feature>
<feature type="compositionally biased region" description="Pro residues" evidence="2">
    <location>
        <begin position="88"/>
        <end position="109"/>
    </location>
</feature>
<feature type="region of interest" description="Disordered" evidence="2">
    <location>
        <begin position="213"/>
        <end position="234"/>
    </location>
</feature>
<reference evidence="4" key="2">
    <citation type="submission" date="2015-01" db="EMBL/GenBank/DDBJ databases">
        <title>Evolutionary Origins and Diversification of the Mycorrhizal Mutualists.</title>
        <authorList>
            <consortium name="DOE Joint Genome Institute"/>
            <consortium name="Mycorrhizal Genomics Consortium"/>
            <person name="Kohler A."/>
            <person name="Kuo A."/>
            <person name="Nagy L.G."/>
            <person name="Floudas D."/>
            <person name="Copeland A."/>
            <person name="Barry K.W."/>
            <person name="Cichocki N."/>
            <person name="Veneault-Fourrey C."/>
            <person name="LaButti K."/>
            <person name="Lindquist E.A."/>
            <person name="Lipzen A."/>
            <person name="Lundell T."/>
            <person name="Morin E."/>
            <person name="Murat C."/>
            <person name="Riley R."/>
            <person name="Ohm R."/>
            <person name="Sun H."/>
            <person name="Tunlid A."/>
            <person name="Henrissat B."/>
            <person name="Grigoriev I.V."/>
            <person name="Hibbett D.S."/>
            <person name="Martin F."/>
        </authorList>
    </citation>
    <scope>NUCLEOTIDE SEQUENCE [LARGE SCALE GENOMIC DNA]</scope>
    <source>
        <strain evidence="4">F 1598</strain>
    </source>
</reference>
<sequence length="429" mass="46399">MSARFLRPSDRTEPVQDHNGAASGQTVFPAISVTTQPPGREESTSTSRFRRITRIPSWVRGRSSETMSASPTPSAPAPRRHIRSTPRLTPPSPATRIPPAPSSPPPSLPMHPRASRLSFGVGTIFAESGRQSTSPVGIDPPSSPSDPRRRSISSPGADTRRFRHSNTITPRPPIVSSSWDDNRLPSKHYSLPPSTLSNASTPVAASSQDHLFNLEDSSRPGPRPALPRSESTNTLPKLDFVAHFEAITQLNLKMESEEELTAEELGRALKYLFSRYHGVLDSVGEFKAHLDGENAELRNQIHALQQQLQNNDAEMLRLKSLLAEHGISGRLSSESTETVRGPSTSSSRSATSAPVNSPRSPHPPSSRVPGSPGPPPTSSLPPLPTVSDKRDSAFTTIDARRYISRVPLPTTPPALHDSLPLSDGQPRAI</sequence>
<keyword evidence="1" id="KW-0175">Coiled coil</keyword>
<feature type="compositionally biased region" description="Polar residues" evidence="2">
    <location>
        <begin position="165"/>
        <end position="179"/>
    </location>
</feature>
<dbReference type="Proteomes" id="UP000054166">
    <property type="component" value="Unassembled WGS sequence"/>
</dbReference>
<feature type="compositionally biased region" description="Polar residues" evidence="2">
    <location>
        <begin position="22"/>
        <end position="37"/>
    </location>
</feature>
<feature type="region of interest" description="Disordered" evidence="2">
    <location>
        <begin position="1"/>
        <end position="114"/>
    </location>
</feature>
<feature type="compositionally biased region" description="Low complexity" evidence="2">
    <location>
        <begin position="339"/>
        <end position="359"/>
    </location>
</feature>
<evidence type="ECO:0000256" key="1">
    <source>
        <dbReference type="SAM" id="Coils"/>
    </source>
</evidence>
<protein>
    <submittedName>
        <fullName evidence="3">Uncharacterized protein</fullName>
    </submittedName>
</protein>
<proteinExistence type="predicted"/>
<feature type="region of interest" description="Disordered" evidence="2">
    <location>
        <begin position="329"/>
        <end position="429"/>
    </location>
</feature>
<name>A0A0C3FLP6_PILCF</name>
<accession>A0A0C3FLP6</accession>
<feature type="compositionally biased region" description="Basic and acidic residues" evidence="2">
    <location>
        <begin position="7"/>
        <end position="16"/>
    </location>
</feature>
<dbReference type="InParanoid" id="A0A0C3FLP6"/>
<feature type="coiled-coil region" evidence="1">
    <location>
        <begin position="287"/>
        <end position="321"/>
    </location>
</feature>
<gene>
    <name evidence="3" type="ORF">PILCRDRAFT_9424</name>
</gene>
<dbReference type="AlphaFoldDB" id="A0A0C3FLP6"/>
<keyword evidence="4" id="KW-1185">Reference proteome</keyword>
<evidence type="ECO:0000256" key="2">
    <source>
        <dbReference type="SAM" id="MobiDB-lite"/>
    </source>
</evidence>
<feature type="compositionally biased region" description="Pro residues" evidence="2">
    <location>
        <begin position="360"/>
        <end position="384"/>
    </location>
</feature>
<reference evidence="3 4" key="1">
    <citation type="submission" date="2014-04" db="EMBL/GenBank/DDBJ databases">
        <authorList>
            <consortium name="DOE Joint Genome Institute"/>
            <person name="Kuo A."/>
            <person name="Tarkka M."/>
            <person name="Buscot F."/>
            <person name="Kohler A."/>
            <person name="Nagy L.G."/>
            <person name="Floudas D."/>
            <person name="Copeland A."/>
            <person name="Barry K.W."/>
            <person name="Cichocki N."/>
            <person name="Veneault-Fourrey C."/>
            <person name="LaButti K."/>
            <person name="Lindquist E.A."/>
            <person name="Lipzen A."/>
            <person name="Lundell T."/>
            <person name="Morin E."/>
            <person name="Murat C."/>
            <person name="Sun H."/>
            <person name="Tunlid A."/>
            <person name="Henrissat B."/>
            <person name="Grigoriev I.V."/>
            <person name="Hibbett D.S."/>
            <person name="Martin F."/>
            <person name="Nordberg H.P."/>
            <person name="Cantor M.N."/>
            <person name="Hua S.X."/>
        </authorList>
    </citation>
    <scope>NUCLEOTIDE SEQUENCE [LARGE SCALE GENOMIC DNA]</scope>
    <source>
        <strain evidence="3 4">F 1598</strain>
    </source>
</reference>
<dbReference type="EMBL" id="KN833003">
    <property type="protein sequence ID" value="KIM80604.1"/>
    <property type="molecule type" value="Genomic_DNA"/>
</dbReference>
<evidence type="ECO:0000313" key="4">
    <source>
        <dbReference type="Proteomes" id="UP000054166"/>
    </source>
</evidence>
<evidence type="ECO:0000313" key="3">
    <source>
        <dbReference type="EMBL" id="KIM80604.1"/>
    </source>
</evidence>
<organism evidence="3 4">
    <name type="scientific">Piloderma croceum (strain F 1598)</name>
    <dbReference type="NCBI Taxonomy" id="765440"/>
    <lineage>
        <taxon>Eukaryota</taxon>
        <taxon>Fungi</taxon>
        <taxon>Dikarya</taxon>
        <taxon>Basidiomycota</taxon>
        <taxon>Agaricomycotina</taxon>
        <taxon>Agaricomycetes</taxon>
        <taxon>Agaricomycetidae</taxon>
        <taxon>Atheliales</taxon>
        <taxon>Atheliaceae</taxon>
        <taxon>Piloderma</taxon>
    </lineage>
</organism>